<dbReference type="Proteomes" id="UP000681967">
    <property type="component" value="Unassembled WGS sequence"/>
</dbReference>
<evidence type="ECO:0000313" key="1">
    <source>
        <dbReference type="EMBL" id="CAF4241982.1"/>
    </source>
</evidence>
<accession>A0A8S2STV3</accession>
<reference evidence="1" key="1">
    <citation type="submission" date="2021-02" db="EMBL/GenBank/DDBJ databases">
        <authorList>
            <person name="Nowell W R."/>
        </authorList>
    </citation>
    <scope>NUCLEOTIDE SEQUENCE</scope>
</reference>
<organism evidence="1 2">
    <name type="scientific">Rotaria magnacalcarata</name>
    <dbReference type="NCBI Taxonomy" id="392030"/>
    <lineage>
        <taxon>Eukaryota</taxon>
        <taxon>Metazoa</taxon>
        <taxon>Spiralia</taxon>
        <taxon>Gnathifera</taxon>
        <taxon>Rotifera</taxon>
        <taxon>Eurotatoria</taxon>
        <taxon>Bdelloidea</taxon>
        <taxon>Philodinida</taxon>
        <taxon>Philodinidae</taxon>
        <taxon>Rotaria</taxon>
    </lineage>
</organism>
<dbReference type="EMBL" id="CAJOBH010024499">
    <property type="protein sequence ID" value="CAF4241982.1"/>
    <property type="molecule type" value="Genomic_DNA"/>
</dbReference>
<sequence>ESPNARRKRNYQQSEADRWLKQAQHDLESAYNDMHSSTSQFAYDWVCYKCYRV</sequence>
<protein>
    <submittedName>
        <fullName evidence="1">Uncharacterized protein</fullName>
    </submittedName>
</protein>
<comment type="caution">
    <text evidence="1">The sequence shown here is derived from an EMBL/GenBank/DDBJ whole genome shotgun (WGS) entry which is preliminary data.</text>
</comment>
<dbReference type="AlphaFoldDB" id="A0A8S2STV3"/>
<name>A0A8S2STV3_9BILA</name>
<feature type="non-terminal residue" evidence="1">
    <location>
        <position position="1"/>
    </location>
</feature>
<gene>
    <name evidence="1" type="ORF">BYL167_LOCUS25201</name>
</gene>
<dbReference type="Gene3D" id="1.20.120.330">
    <property type="entry name" value="Nucleotidyltransferases domain 2"/>
    <property type="match status" value="1"/>
</dbReference>
<proteinExistence type="predicted"/>
<evidence type="ECO:0000313" key="2">
    <source>
        <dbReference type="Proteomes" id="UP000681967"/>
    </source>
</evidence>